<evidence type="ECO:0000256" key="1">
    <source>
        <dbReference type="SAM" id="MobiDB-lite"/>
    </source>
</evidence>
<evidence type="ECO:0000313" key="2">
    <source>
        <dbReference type="EMBL" id="EIJ37393.1"/>
    </source>
</evidence>
<reference evidence="2 3" key="1">
    <citation type="submission" date="2012-02" db="EMBL/GenBank/DDBJ databases">
        <title>Improved High-Quality Draft genome of Joostella marina DSM 19592.</title>
        <authorList>
            <consortium name="US DOE Joint Genome Institute (JGI-PGF)"/>
            <person name="Lucas S."/>
            <person name="Copeland A."/>
            <person name="Lapidus A."/>
            <person name="Bruce D."/>
            <person name="Goodwin L."/>
            <person name="Pitluck S."/>
            <person name="Peters L."/>
            <person name="Chertkov O."/>
            <person name="Ovchinnikova G."/>
            <person name="Kyrpides N."/>
            <person name="Mavromatis K."/>
            <person name="Detter J.C."/>
            <person name="Han C."/>
            <person name="Land M."/>
            <person name="Hauser L."/>
            <person name="Markowitz V."/>
            <person name="Cheng J.-F."/>
            <person name="Hugenholtz P."/>
            <person name="Woyke T."/>
            <person name="Wu D."/>
            <person name="Tindall B."/>
            <person name="Brambilla E."/>
            <person name="Klenk H.-P."/>
            <person name="Eisen J.A."/>
        </authorList>
    </citation>
    <scope>NUCLEOTIDE SEQUENCE [LARGE SCALE GENOMIC DNA]</scope>
    <source>
        <strain evidence="2 3">DSM 19592</strain>
    </source>
</reference>
<keyword evidence="3" id="KW-1185">Reference proteome</keyword>
<gene>
    <name evidence="2" type="ORF">JoomaDRAFT_0336</name>
</gene>
<organism evidence="2 3">
    <name type="scientific">Galbibacter orientalis DSM 19592</name>
    <dbReference type="NCBI Taxonomy" id="926559"/>
    <lineage>
        <taxon>Bacteria</taxon>
        <taxon>Pseudomonadati</taxon>
        <taxon>Bacteroidota</taxon>
        <taxon>Flavobacteriia</taxon>
        <taxon>Flavobacteriales</taxon>
        <taxon>Flavobacteriaceae</taxon>
        <taxon>Galbibacter</taxon>
    </lineage>
</organism>
<feature type="compositionally biased region" description="Basic residues" evidence="1">
    <location>
        <begin position="119"/>
        <end position="136"/>
    </location>
</feature>
<sequence length="285" mass="31400">MNLYQEIYHGESFYEEDFYNAARYAFHQELSEATPEEIDNYLIERVSGMTAEEAEGFWSSLGNIAKKVGSGALKVASVAAPIVGTVVGGPAGAAIGGLAGNLAGAGAKALDRVPDFKSRSRSTRRRRRPSRQRNKRTNTNPELRQAWNQTKQYAVGAGRAALQGAARYATNNPVTPTNTPTGPLLGRTSSAALSSIMNNPQFQALLFGRANGQGEYLPEEISENDLDFLDMVEVVNYLTEDIIAEYYEDDLLDDDTYFIDEQGELVVNYPEDRMERVESYIEAMA</sequence>
<dbReference type="RefSeq" id="WP_008616267.1">
    <property type="nucleotide sequence ID" value="NZ_JH651380.1"/>
</dbReference>
<evidence type="ECO:0000313" key="3">
    <source>
        <dbReference type="Proteomes" id="UP000004690"/>
    </source>
</evidence>
<evidence type="ECO:0008006" key="4">
    <source>
        <dbReference type="Google" id="ProtNLM"/>
    </source>
</evidence>
<name>I3C1A0_9FLAO</name>
<dbReference type="EMBL" id="JH651380">
    <property type="protein sequence ID" value="EIJ37393.1"/>
    <property type="molecule type" value="Genomic_DNA"/>
</dbReference>
<accession>I3C1A0</accession>
<feature type="region of interest" description="Disordered" evidence="1">
    <location>
        <begin position="113"/>
        <end position="145"/>
    </location>
</feature>
<proteinExistence type="predicted"/>
<dbReference type="eggNOG" id="ENOG5033Y48">
    <property type="taxonomic scope" value="Bacteria"/>
</dbReference>
<dbReference type="AlphaFoldDB" id="I3C1A0"/>
<protein>
    <recommendedName>
        <fullName evidence="4">Glycine zipper domain-containing protein</fullName>
    </recommendedName>
</protein>
<dbReference type="Proteomes" id="UP000004690">
    <property type="component" value="Unassembled WGS sequence"/>
</dbReference>
<dbReference type="HOGENOM" id="CLU_975834_0_0_10"/>
<dbReference type="OrthoDB" id="1323152at2"/>
<dbReference type="STRING" id="926559.JoomaDRAFT_0336"/>